<dbReference type="Pfam" id="PF00787">
    <property type="entry name" value="PX"/>
    <property type="match status" value="1"/>
</dbReference>
<keyword evidence="3" id="KW-0863">Zinc-finger</keyword>
<dbReference type="GO" id="GO:0035091">
    <property type="term" value="F:phosphatidylinositol binding"/>
    <property type="evidence" value="ECO:0007669"/>
    <property type="project" value="InterPro"/>
</dbReference>
<dbReference type="InterPro" id="IPR051366">
    <property type="entry name" value="DEF8"/>
</dbReference>
<dbReference type="GO" id="GO:0005768">
    <property type="term" value="C:endosome"/>
    <property type="evidence" value="ECO:0007669"/>
    <property type="project" value="UniProtKB-ARBA"/>
</dbReference>
<feature type="region of interest" description="Disordered" evidence="5">
    <location>
        <begin position="125"/>
        <end position="162"/>
    </location>
</feature>
<evidence type="ECO:0000256" key="2">
    <source>
        <dbReference type="ARBA" id="ARBA00022737"/>
    </source>
</evidence>
<dbReference type="GO" id="GO:0008270">
    <property type="term" value="F:zinc ion binding"/>
    <property type="evidence" value="ECO:0007669"/>
    <property type="project" value="UniProtKB-KW"/>
</dbReference>
<organism evidence="7 8">
    <name type="scientific">Cymbomonas tetramitiformis</name>
    <dbReference type="NCBI Taxonomy" id="36881"/>
    <lineage>
        <taxon>Eukaryota</taxon>
        <taxon>Viridiplantae</taxon>
        <taxon>Chlorophyta</taxon>
        <taxon>Pyramimonadophyceae</taxon>
        <taxon>Pyramimonadales</taxon>
        <taxon>Pyramimonadaceae</taxon>
        <taxon>Cymbomonas</taxon>
    </lineage>
</organism>
<dbReference type="Pfam" id="PF13901">
    <property type="entry name" value="RH_dom"/>
    <property type="match status" value="1"/>
</dbReference>
<evidence type="ECO:0000256" key="3">
    <source>
        <dbReference type="ARBA" id="ARBA00022771"/>
    </source>
</evidence>
<evidence type="ECO:0000313" key="7">
    <source>
        <dbReference type="EMBL" id="KAK3271412.1"/>
    </source>
</evidence>
<dbReference type="PANTHER" id="PTHR12326">
    <property type="entry name" value="PLECKSTRIN HOMOLOGY DOMAIN CONTAINING PROTEIN"/>
    <property type="match status" value="1"/>
</dbReference>
<dbReference type="SMART" id="SM01175">
    <property type="entry name" value="DUF4206"/>
    <property type="match status" value="1"/>
</dbReference>
<dbReference type="Gene3D" id="3.30.1520.10">
    <property type="entry name" value="Phox-like domain"/>
    <property type="match status" value="1"/>
</dbReference>
<keyword evidence="2" id="KW-0677">Repeat</keyword>
<dbReference type="InterPro" id="IPR036871">
    <property type="entry name" value="PX_dom_sf"/>
</dbReference>
<dbReference type="CDD" id="cd06093">
    <property type="entry name" value="PX_domain"/>
    <property type="match status" value="1"/>
</dbReference>
<dbReference type="EMBL" id="LGRX02009770">
    <property type="protein sequence ID" value="KAK3271412.1"/>
    <property type="molecule type" value="Genomic_DNA"/>
</dbReference>
<keyword evidence="1" id="KW-0479">Metal-binding</keyword>
<evidence type="ECO:0000256" key="1">
    <source>
        <dbReference type="ARBA" id="ARBA00022723"/>
    </source>
</evidence>
<comment type="caution">
    <text evidence="7">The sequence shown here is derived from an EMBL/GenBank/DDBJ whole genome shotgun (WGS) entry which is preliminary data.</text>
</comment>
<protein>
    <recommendedName>
        <fullName evidence="6">PX domain-containing protein</fullName>
    </recommendedName>
</protein>
<proteinExistence type="predicted"/>
<evidence type="ECO:0000256" key="4">
    <source>
        <dbReference type="ARBA" id="ARBA00022833"/>
    </source>
</evidence>
<keyword evidence="4" id="KW-0862">Zinc</keyword>
<keyword evidence="8" id="KW-1185">Reference proteome</keyword>
<dbReference type="InterPro" id="IPR001683">
    <property type="entry name" value="PX_dom"/>
</dbReference>
<feature type="domain" description="PX" evidence="6">
    <location>
        <begin position="1"/>
        <end position="135"/>
    </location>
</feature>
<dbReference type="AlphaFoldDB" id="A0AAE0L4D3"/>
<gene>
    <name evidence="7" type="ORF">CYMTET_20237</name>
</gene>
<dbReference type="PROSITE" id="PS50195">
    <property type="entry name" value="PX"/>
    <property type="match status" value="1"/>
</dbReference>
<dbReference type="SUPFAM" id="SSF64268">
    <property type="entry name" value="PX domain"/>
    <property type="match status" value="1"/>
</dbReference>
<evidence type="ECO:0000259" key="6">
    <source>
        <dbReference type="PROSITE" id="PS50195"/>
    </source>
</evidence>
<sequence length="426" mass="46946">MKGKMAGLAARVQAHLGPPPLNPLNQYTVFWVECTGDNGQVWGFWRRYRDFVNLRQELLRTPFCVPHGGKLPEAWQEMEQLRKSSQAMFGKLHPEVVEQRRRIVERCLSSALAAVPPLPTARPLLEFLAPPPPPSDDACRHRRSGSNSSDSSMDTQASWGLLSGSIGDGHGAGGMSALEVGSAFGSTVHLLVDLPTAANPEDLMDAQGGHCVCCRAALPREPAPGSTRRNTLKDLFNRPRALVGEMRSRAGSMGGQGTSARRCQYTGEMYCTACHTNEQTPIPAAMLQDWDFKPRKVCSMAKAYLDSIKGHPVLCVSAVNPNLYNRVPILNNVRDLRVKLMRHAKILQQCSSGERLLAGLGSHRYIVDNTEFYSMCDLLDLSKVSTVSKEEHPGTAIFLDTISACTRTCMAQLAMQWCMLLLYYSN</sequence>
<dbReference type="Proteomes" id="UP001190700">
    <property type="component" value="Unassembled WGS sequence"/>
</dbReference>
<reference evidence="7 8" key="1">
    <citation type="journal article" date="2015" name="Genome Biol. Evol.">
        <title>Comparative Genomics of a Bacterivorous Green Alga Reveals Evolutionary Causalities and Consequences of Phago-Mixotrophic Mode of Nutrition.</title>
        <authorList>
            <person name="Burns J.A."/>
            <person name="Paasch A."/>
            <person name="Narechania A."/>
            <person name="Kim E."/>
        </authorList>
    </citation>
    <scope>NUCLEOTIDE SEQUENCE [LARGE SCALE GENOMIC DNA]</scope>
    <source>
        <strain evidence="7 8">PLY_AMNH</strain>
    </source>
</reference>
<accession>A0AAE0L4D3</accession>
<dbReference type="InterPro" id="IPR025258">
    <property type="entry name" value="RH_dom"/>
</dbReference>
<dbReference type="PANTHER" id="PTHR12326:SF3">
    <property type="entry name" value="DIFFERENTIALLY EXPRESSED IN FDCP 8 HOMOLOG"/>
    <property type="match status" value="1"/>
</dbReference>
<name>A0AAE0L4D3_9CHLO</name>
<evidence type="ECO:0000313" key="8">
    <source>
        <dbReference type="Proteomes" id="UP001190700"/>
    </source>
</evidence>
<evidence type="ECO:0000256" key="5">
    <source>
        <dbReference type="SAM" id="MobiDB-lite"/>
    </source>
</evidence>